<dbReference type="SUPFAM" id="SSF51556">
    <property type="entry name" value="Metallo-dependent hydrolases"/>
    <property type="match status" value="1"/>
</dbReference>
<dbReference type="eggNOG" id="COG0084">
    <property type="taxonomic scope" value="Bacteria"/>
</dbReference>
<dbReference type="CDD" id="cd01310">
    <property type="entry name" value="TatD_DNAse"/>
    <property type="match status" value="1"/>
</dbReference>
<dbReference type="KEGG" id="awo:Awo_c06100"/>
<gene>
    <name evidence="4" type="ordered locus">Awo_c06100</name>
</gene>
<dbReference type="InterPro" id="IPR001130">
    <property type="entry name" value="TatD-like"/>
</dbReference>
<evidence type="ECO:0000256" key="1">
    <source>
        <dbReference type="ARBA" id="ARBA00022723"/>
    </source>
</evidence>
<dbReference type="InterPro" id="IPR032466">
    <property type="entry name" value="Metal_Hydrolase"/>
</dbReference>
<dbReference type="Pfam" id="PF01026">
    <property type="entry name" value="TatD_DNase"/>
    <property type="match status" value="1"/>
</dbReference>
<reference evidence="4 5" key="2">
    <citation type="journal article" date="2012" name="PLoS ONE">
        <title>An ancient pathway combining carbon dioxide fixation with the generation and utilization of a sodium ion gradient for ATP synthesis.</title>
        <authorList>
            <person name="Poehlein A."/>
            <person name="Schmidt S."/>
            <person name="Kaster A.K."/>
            <person name="Goenrich M."/>
            <person name="Vollmers J."/>
            <person name="Thurmer A."/>
            <person name="Bertsch J."/>
            <person name="Schuchmann K."/>
            <person name="Voigt B."/>
            <person name="Hecker M."/>
            <person name="Daniel R."/>
            <person name="Thauer R.K."/>
            <person name="Gottschalk G."/>
            <person name="Muller V."/>
        </authorList>
    </citation>
    <scope>NUCLEOTIDE SEQUENCE [LARGE SCALE GENOMIC DNA]</scope>
    <source>
        <strain evidence="5">ATCC 29683 / DSM 1030 / JCM 2381 / KCTC 1655 / WB1</strain>
    </source>
</reference>
<keyword evidence="1 3" id="KW-0479">Metal-binding</keyword>
<dbReference type="AlphaFoldDB" id="H6LJ46"/>
<feature type="binding site" evidence="3">
    <location>
        <position position="8"/>
    </location>
    <ligand>
        <name>a divalent metal cation</name>
        <dbReference type="ChEBI" id="CHEBI:60240"/>
        <label>1</label>
    </ligand>
</feature>
<dbReference type="PANTHER" id="PTHR46124:SF2">
    <property type="entry name" value="D-AMINOACYL-TRNA DEACYLASE"/>
    <property type="match status" value="1"/>
</dbReference>
<dbReference type="EMBL" id="CP002987">
    <property type="protein sequence ID" value="AFA47409.1"/>
    <property type="molecule type" value="Genomic_DNA"/>
</dbReference>
<dbReference type="Gene3D" id="3.20.20.140">
    <property type="entry name" value="Metal-dependent hydrolases"/>
    <property type="match status" value="1"/>
</dbReference>
<feature type="binding site" evidence="3">
    <location>
        <position position="204"/>
    </location>
    <ligand>
        <name>a divalent metal cation</name>
        <dbReference type="ChEBI" id="CHEBI:60240"/>
        <label>1</label>
    </ligand>
</feature>
<sequence>MLIDSHAHIDDEKFNEDREAVLANAREAGVEIIINPGADEASSYRAVEMSEKYPMVYATVGIHPHDAKDYDEKKHGALLKTWAEKEKVVAIGEIGLDYHYDYSPRDVQQEVFIKQMVIAKETALPIVIHNRESMEDMVRILKSYFVPEYGGIMHSYSGSVEMAKVFLEMGFYLSISGPLTFKNARKLPEVVAMMPLDRLLVETDSPYLTPTPYRGKRNEPAYVRLVAAEIARIRGISLEEVAEASTQNAKKVFGIIEK</sequence>
<dbReference type="NCBIfam" id="TIGR00010">
    <property type="entry name" value="YchF/TatD family DNA exonuclease"/>
    <property type="match status" value="1"/>
</dbReference>
<accession>H6LJ46</accession>
<reference evidence="5" key="1">
    <citation type="submission" date="2011-07" db="EMBL/GenBank/DDBJ databases">
        <title>Complete genome sequence of Acetobacterium woodii.</title>
        <authorList>
            <person name="Poehlein A."/>
            <person name="Schmidt S."/>
            <person name="Kaster A.-K."/>
            <person name="Goenrich M."/>
            <person name="Vollmers J."/>
            <person name="Thuermer A."/>
            <person name="Gottschalk G."/>
            <person name="Thauer R.K."/>
            <person name="Daniel R."/>
            <person name="Mueller V."/>
        </authorList>
    </citation>
    <scope>NUCLEOTIDE SEQUENCE [LARGE SCALE GENOMIC DNA]</scope>
    <source>
        <strain evidence="5">ATCC 29683 / DSM 1030 / JCM 2381 / KCTC 1655 / WB1</strain>
    </source>
</reference>
<dbReference type="InterPro" id="IPR015991">
    <property type="entry name" value="TatD/YcfH-like"/>
</dbReference>
<keyword evidence="5" id="KW-1185">Reference proteome</keyword>
<dbReference type="GO" id="GO:0004536">
    <property type="term" value="F:DNA nuclease activity"/>
    <property type="evidence" value="ECO:0007669"/>
    <property type="project" value="InterPro"/>
</dbReference>
<feature type="binding site" evidence="3">
    <location>
        <position position="154"/>
    </location>
    <ligand>
        <name>a divalent metal cation</name>
        <dbReference type="ChEBI" id="CHEBI:60240"/>
        <label>2</label>
    </ligand>
</feature>
<dbReference type="PROSITE" id="PS01091">
    <property type="entry name" value="TATD_3"/>
    <property type="match status" value="1"/>
</dbReference>
<name>H6LJ46_ACEWD</name>
<evidence type="ECO:0000256" key="3">
    <source>
        <dbReference type="PIRSR" id="PIRSR005902-1"/>
    </source>
</evidence>
<protein>
    <submittedName>
        <fullName evidence="4">Mg-dependent deoxyribonuclease TatD family</fullName>
    </submittedName>
</protein>
<organism evidence="4 5">
    <name type="scientific">Acetobacterium woodii (strain ATCC 29683 / DSM 1030 / JCM 2381 / KCTC 1655 / WB1)</name>
    <dbReference type="NCBI Taxonomy" id="931626"/>
    <lineage>
        <taxon>Bacteria</taxon>
        <taxon>Bacillati</taxon>
        <taxon>Bacillota</taxon>
        <taxon>Clostridia</taxon>
        <taxon>Eubacteriales</taxon>
        <taxon>Eubacteriaceae</taxon>
        <taxon>Acetobacterium</taxon>
    </lineage>
</organism>
<dbReference type="PROSITE" id="PS01137">
    <property type="entry name" value="TATD_1"/>
    <property type="match status" value="1"/>
</dbReference>
<evidence type="ECO:0000313" key="5">
    <source>
        <dbReference type="Proteomes" id="UP000007177"/>
    </source>
</evidence>
<dbReference type="Proteomes" id="UP000007177">
    <property type="component" value="Chromosome"/>
</dbReference>
<dbReference type="FunFam" id="3.20.20.140:FF:000005">
    <property type="entry name" value="TatD family hydrolase"/>
    <property type="match status" value="1"/>
</dbReference>
<dbReference type="OrthoDB" id="9810005at2"/>
<dbReference type="InterPro" id="IPR018228">
    <property type="entry name" value="DNase_TatD-rel_CS"/>
</dbReference>
<dbReference type="GO" id="GO:0005829">
    <property type="term" value="C:cytosol"/>
    <property type="evidence" value="ECO:0007669"/>
    <property type="project" value="TreeGrafter"/>
</dbReference>
<proteinExistence type="predicted"/>
<dbReference type="PIRSF" id="PIRSF005902">
    <property type="entry name" value="DNase_TatD"/>
    <property type="match status" value="1"/>
</dbReference>
<dbReference type="HOGENOM" id="CLU_031506_4_0_9"/>
<dbReference type="GO" id="GO:0016788">
    <property type="term" value="F:hydrolase activity, acting on ester bonds"/>
    <property type="evidence" value="ECO:0007669"/>
    <property type="project" value="InterPro"/>
</dbReference>
<dbReference type="STRING" id="931626.Awo_c06100"/>
<feature type="binding site" evidence="3">
    <location>
        <position position="129"/>
    </location>
    <ligand>
        <name>a divalent metal cation</name>
        <dbReference type="ChEBI" id="CHEBI:60240"/>
        <label>2</label>
    </ligand>
</feature>
<dbReference type="GO" id="GO:0046872">
    <property type="term" value="F:metal ion binding"/>
    <property type="evidence" value="ECO:0007669"/>
    <property type="project" value="UniProtKB-KW"/>
</dbReference>
<feature type="binding site" evidence="3">
    <location>
        <position position="93"/>
    </location>
    <ligand>
        <name>a divalent metal cation</name>
        <dbReference type="ChEBI" id="CHEBI:60240"/>
        <label>1</label>
    </ligand>
</feature>
<evidence type="ECO:0000256" key="2">
    <source>
        <dbReference type="ARBA" id="ARBA00022801"/>
    </source>
</evidence>
<evidence type="ECO:0000313" key="4">
    <source>
        <dbReference type="EMBL" id="AFA47409.1"/>
    </source>
</evidence>
<dbReference type="PANTHER" id="PTHR46124">
    <property type="entry name" value="D-AMINOACYL-TRNA DEACYLASE"/>
    <property type="match status" value="1"/>
</dbReference>
<feature type="binding site" evidence="3">
    <location>
        <position position="6"/>
    </location>
    <ligand>
        <name>a divalent metal cation</name>
        <dbReference type="ChEBI" id="CHEBI:60240"/>
        <label>1</label>
    </ligand>
</feature>
<keyword evidence="2" id="KW-0378">Hydrolase</keyword>
<dbReference type="RefSeq" id="WP_014355012.1">
    <property type="nucleotide sequence ID" value="NC_016894.1"/>
</dbReference>